<dbReference type="InterPro" id="IPR001667">
    <property type="entry name" value="DDH_dom"/>
</dbReference>
<comment type="cofactor">
    <cofactor evidence="1">
        <name>Mg(2+)</name>
        <dbReference type="ChEBI" id="CHEBI:18420"/>
    </cofactor>
</comment>
<dbReference type="Pfam" id="PF00571">
    <property type="entry name" value="CBS"/>
    <property type="match status" value="2"/>
</dbReference>
<evidence type="ECO:0000259" key="10">
    <source>
        <dbReference type="PROSITE" id="PS51371"/>
    </source>
</evidence>
<dbReference type="AlphaFoldDB" id="A0A5K7YYD1"/>
<gene>
    <name evidence="11" type="ORF">DSCW_07970</name>
</gene>
<dbReference type="PROSITE" id="PS51371">
    <property type="entry name" value="CBS"/>
    <property type="match status" value="2"/>
</dbReference>
<keyword evidence="4" id="KW-0548">Nucleotidyltransferase</keyword>
<protein>
    <recommendedName>
        <fullName evidence="10">CBS domain-containing protein</fullName>
    </recommendedName>
</protein>
<dbReference type="Proteomes" id="UP000427769">
    <property type="component" value="Chromosome"/>
</dbReference>
<dbReference type="SUPFAM" id="SSF54631">
    <property type="entry name" value="CBS-domain pair"/>
    <property type="match status" value="1"/>
</dbReference>
<evidence type="ECO:0000256" key="6">
    <source>
        <dbReference type="ARBA" id="ARBA00022741"/>
    </source>
</evidence>
<dbReference type="InterPro" id="IPR038763">
    <property type="entry name" value="DHH_sf"/>
</dbReference>
<evidence type="ECO:0000256" key="7">
    <source>
        <dbReference type="ARBA" id="ARBA00022842"/>
    </source>
</evidence>
<dbReference type="OrthoDB" id="9805698at2"/>
<evidence type="ECO:0000256" key="8">
    <source>
        <dbReference type="ARBA" id="ARBA00022884"/>
    </source>
</evidence>
<keyword evidence="4" id="KW-0808">Transferase</keyword>
<dbReference type="GO" id="GO:0008033">
    <property type="term" value="P:tRNA processing"/>
    <property type="evidence" value="ECO:0007669"/>
    <property type="project" value="UniProtKB-KW"/>
</dbReference>
<dbReference type="EMBL" id="AP021875">
    <property type="protein sequence ID" value="BBO73380.1"/>
    <property type="molecule type" value="Genomic_DNA"/>
</dbReference>
<dbReference type="SUPFAM" id="SSF64182">
    <property type="entry name" value="DHH phosphoesterases"/>
    <property type="match status" value="1"/>
</dbReference>
<dbReference type="Gene3D" id="3.10.580.10">
    <property type="entry name" value="CBS-domain"/>
    <property type="match status" value="1"/>
</dbReference>
<keyword evidence="7" id="KW-0460">Magnesium</keyword>
<accession>A0A5K7YYD1</accession>
<evidence type="ECO:0000256" key="2">
    <source>
        <dbReference type="ARBA" id="ARBA00007265"/>
    </source>
</evidence>
<dbReference type="KEGG" id="dwd:DSCW_07970"/>
<dbReference type="GO" id="GO:0000166">
    <property type="term" value="F:nucleotide binding"/>
    <property type="evidence" value="ECO:0007669"/>
    <property type="project" value="UniProtKB-KW"/>
</dbReference>
<evidence type="ECO:0000256" key="4">
    <source>
        <dbReference type="ARBA" id="ARBA00022695"/>
    </source>
</evidence>
<dbReference type="CDD" id="cd04595">
    <property type="entry name" value="CBS_pair_DHH_polyA_Pol_assoc"/>
    <property type="match status" value="1"/>
</dbReference>
<evidence type="ECO:0000313" key="12">
    <source>
        <dbReference type="Proteomes" id="UP000427769"/>
    </source>
</evidence>
<dbReference type="GO" id="GO:0046872">
    <property type="term" value="F:metal ion binding"/>
    <property type="evidence" value="ECO:0007669"/>
    <property type="project" value="UniProtKB-KW"/>
</dbReference>
<keyword evidence="9" id="KW-0129">CBS domain</keyword>
<dbReference type="PANTHER" id="PTHR47788:SF1">
    <property type="entry name" value="A-ADDING TRNA NUCLEOTIDYLTRANSFERASE"/>
    <property type="match status" value="1"/>
</dbReference>
<evidence type="ECO:0000256" key="1">
    <source>
        <dbReference type="ARBA" id="ARBA00001946"/>
    </source>
</evidence>
<keyword evidence="8" id="KW-0694">RNA-binding</keyword>
<dbReference type="InterPro" id="IPR046342">
    <property type="entry name" value="CBS_dom_sf"/>
</dbReference>
<dbReference type="SMART" id="SM00116">
    <property type="entry name" value="CBS"/>
    <property type="match status" value="2"/>
</dbReference>
<evidence type="ECO:0000313" key="11">
    <source>
        <dbReference type="EMBL" id="BBO73380.1"/>
    </source>
</evidence>
<dbReference type="Gene3D" id="3.90.1640.10">
    <property type="entry name" value="inorganic pyrophosphatase (n-terminal core)"/>
    <property type="match status" value="1"/>
</dbReference>
<evidence type="ECO:0000256" key="9">
    <source>
        <dbReference type="PROSITE-ProRule" id="PRU00703"/>
    </source>
</evidence>
<evidence type="ECO:0000256" key="5">
    <source>
        <dbReference type="ARBA" id="ARBA00022723"/>
    </source>
</evidence>
<feature type="domain" description="CBS" evidence="10">
    <location>
        <begin position="390"/>
        <end position="445"/>
    </location>
</feature>
<keyword evidence="5" id="KW-0479">Metal-binding</keyword>
<dbReference type="Gene3D" id="3.10.310.30">
    <property type="match status" value="1"/>
</dbReference>
<dbReference type="InterPro" id="IPR000644">
    <property type="entry name" value="CBS_dom"/>
</dbReference>
<dbReference type="InterPro" id="IPR052390">
    <property type="entry name" value="tRNA_nt/polyA_polymerase"/>
</dbReference>
<sequence length="445" mass="49092">MSLLQTENRPITQIITTHRNADFDAFASMVAASLIYPEATAVVPRAVNANVRAFMSIHKDIFDYVDRSSVSAESVKRLIVVDTADWSRLGPLSVLKKRKDISIDVWDHHEGSDIDACWICQEPVGATVTLLVRRLKELRKLITPIQATLMLTGLYEDTGNLSFSSCTSEDAYAAGWLLDRKADLSLVAKFLRPAYGEKQKDVLFEMLKNTSRMKVNGYSVSISRIRVEGHVNNLALVVRMYRDIVNVDAAFGLFESQQKNGRTKCMLIGRSDHDGLDVGSLMKSLGGGGHPGAGSAMVTGVNPEAVEQMIVDLIEGNQQSSVQISDLMSFPVFSVPPDTTMAEVAKILRNRGCTGLPVVDDEELKGIISRRDFRKIRKESQLSSPVKAFMSTNTVTIQPGKSPIQAARVMVRHDIGRLPVVEDGKLIGIITRSDAMTYFYDLLPD</sequence>
<dbReference type="GO" id="GO:0016779">
    <property type="term" value="F:nucleotidyltransferase activity"/>
    <property type="evidence" value="ECO:0007669"/>
    <property type="project" value="UniProtKB-KW"/>
</dbReference>
<dbReference type="Pfam" id="PF01368">
    <property type="entry name" value="DHH"/>
    <property type="match status" value="1"/>
</dbReference>
<organism evidence="11 12">
    <name type="scientific">Desulfosarcina widdelii</name>
    <dbReference type="NCBI Taxonomy" id="947919"/>
    <lineage>
        <taxon>Bacteria</taxon>
        <taxon>Pseudomonadati</taxon>
        <taxon>Thermodesulfobacteriota</taxon>
        <taxon>Desulfobacteria</taxon>
        <taxon>Desulfobacterales</taxon>
        <taxon>Desulfosarcinaceae</taxon>
        <taxon>Desulfosarcina</taxon>
    </lineage>
</organism>
<name>A0A5K7YYD1_9BACT</name>
<evidence type="ECO:0000256" key="3">
    <source>
        <dbReference type="ARBA" id="ARBA00022694"/>
    </source>
</evidence>
<keyword evidence="3" id="KW-0819">tRNA processing</keyword>
<feature type="domain" description="CBS" evidence="10">
    <location>
        <begin position="328"/>
        <end position="384"/>
    </location>
</feature>
<comment type="similarity">
    <text evidence="2">Belongs to the tRNA nucleotidyltransferase/poly(A) polymerase family.</text>
</comment>
<reference evidence="11 12" key="1">
    <citation type="submission" date="2019-11" db="EMBL/GenBank/DDBJ databases">
        <title>Comparative genomics of hydrocarbon-degrading Desulfosarcina strains.</title>
        <authorList>
            <person name="Watanabe M."/>
            <person name="Kojima H."/>
            <person name="Fukui M."/>
        </authorList>
    </citation>
    <scope>NUCLEOTIDE SEQUENCE [LARGE SCALE GENOMIC DNA]</scope>
    <source>
        <strain evidence="11 12">PP31</strain>
    </source>
</reference>
<keyword evidence="12" id="KW-1185">Reference proteome</keyword>
<proteinExistence type="inferred from homology"/>
<dbReference type="PANTHER" id="PTHR47788">
    <property type="entry name" value="POLYA POLYMERASE"/>
    <property type="match status" value="1"/>
</dbReference>
<dbReference type="RefSeq" id="WP_155302491.1">
    <property type="nucleotide sequence ID" value="NZ_AP021875.1"/>
</dbReference>
<keyword evidence="6" id="KW-0547">Nucleotide-binding</keyword>
<dbReference type="GO" id="GO:0003723">
    <property type="term" value="F:RNA binding"/>
    <property type="evidence" value="ECO:0007669"/>
    <property type="project" value="UniProtKB-KW"/>
</dbReference>